<comment type="similarity">
    <text evidence="2">Belongs to the EamA transporter family.</text>
</comment>
<evidence type="ECO:0000313" key="10">
    <source>
        <dbReference type="Proteomes" id="UP000037043"/>
    </source>
</evidence>
<evidence type="ECO:0000256" key="4">
    <source>
        <dbReference type="ARBA" id="ARBA00022692"/>
    </source>
</evidence>
<evidence type="ECO:0000256" key="5">
    <source>
        <dbReference type="ARBA" id="ARBA00022989"/>
    </source>
</evidence>
<feature type="transmembrane region" description="Helical" evidence="7">
    <location>
        <begin position="212"/>
        <end position="233"/>
    </location>
</feature>
<keyword evidence="5 7" id="KW-1133">Transmembrane helix</keyword>
<dbReference type="PANTHER" id="PTHR32322">
    <property type="entry name" value="INNER MEMBRANE TRANSPORTER"/>
    <property type="match status" value="1"/>
</dbReference>
<keyword evidence="10" id="KW-1185">Reference proteome</keyword>
<dbReference type="InterPro" id="IPR050638">
    <property type="entry name" value="AA-Vitamin_Transporters"/>
</dbReference>
<dbReference type="InterPro" id="IPR000620">
    <property type="entry name" value="EamA_dom"/>
</dbReference>
<feature type="domain" description="EamA" evidence="8">
    <location>
        <begin position="150"/>
        <end position="285"/>
    </location>
</feature>
<sequence length="303" mass="33933">MHNKSSLGHFLAIITILIWGTTFVSTKILLTVFSPIEILVYRFVGAFLILALICYKKIKILSTKEEFLFFLLGITGVTIYYFTENLALKYTYASNVGLIVSAIPIFTALVAHFVTNDEKFTINLLLGSVIAMIGIFIVIYNGKTLKLNSTGDFLALISAVSFSFYSVLIKKVNKSYSQAFVVTKTFFYGIITMIPILIISDASLFKVSDLSIKIILNLLFLTILASLLCFIMWNKAITLIGSVKTTNYIYLVPLITIISSVIILKEKVNILMIFGGLLIFLGVFINENRWLSKVFKTNTLDLD</sequence>
<dbReference type="RefSeq" id="WP_052221431.1">
    <property type="nucleotide sequence ID" value="NZ_LHUR01000022.1"/>
</dbReference>
<evidence type="ECO:0000259" key="8">
    <source>
        <dbReference type="Pfam" id="PF00892"/>
    </source>
</evidence>
<dbReference type="EMBL" id="LHUR01000022">
    <property type="protein sequence ID" value="KOA19804.1"/>
    <property type="molecule type" value="Genomic_DNA"/>
</dbReference>
<dbReference type="PANTHER" id="PTHR32322:SF18">
    <property type="entry name" value="S-ADENOSYLMETHIONINE_S-ADENOSYLHOMOCYSTEINE TRANSPORTER"/>
    <property type="match status" value="1"/>
</dbReference>
<feature type="transmembrane region" description="Helical" evidence="7">
    <location>
        <begin position="122"/>
        <end position="141"/>
    </location>
</feature>
<evidence type="ECO:0000256" key="7">
    <source>
        <dbReference type="SAM" id="Phobius"/>
    </source>
</evidence>
<keyword evidence="6 7" id="KW-0472">Membrane</keyword>
<proteinExistence type="inferred from homology"/>
<reference evidence="10" key="1">
    <citation type="submission" date="2015-08" db="EMBL/GenBank/DDBJ databases">
        <title>Genome sequence of the strict anaerobe Clostridium homopropionicum LuHBu1 (DSM 5847T).</title>
        <authorList>
            <person name="Poehlein A."/>
            <person name="Beck M."/>
            <person name="Schiel-Bengelsdorf B."/>
            <person name="Bengelsdorf F.R."/>
            <person name="Daniel R."/>
            <person name="Duerre P."/>
        </authorList>
    </citation>
    <scope>NUCLEOTIDE SEQUENCE [LARGE SCALE GENOMIC DNA]</scope>
    <source>
        <strain evidence="10">DSM 5847</strain>
    </source>
</reference>
<dbReference type="Pfam" id="PF00892">
    <property type="entry name" value="EamA"/>
    <property type="match status" value="2"/>
</dbReference>
<dbReference type="InterPro" id="IPR037185">
    <property type="entry name" value="EmrE-like"/>
</dbReference>
<keyword evidence="4 7" id="KW-0812">Transmembrane</keyword>
<evidence type="ECO:0000313" key="9">
    <source>
        <dbReference type="EMBL" id="KOA19804.1"/>
    </source>
</evidence>
<feature type="domain" description="EamA" evidence="8">
    <location>
        <begin position="7"/>
        <end position="139"/>
    </location>
</feature>
<feature type="transmembrane region" description="Helical" evidence="7">
    <location>
        <begin position="67"/>
        <end position="83"/>
    </location>
</feature>
<feature type="transmembrane region" description="Helical" evidence="7">
    <location>
        <begin position="181"/>
        <end position="200"/>
    </location>
</feature>
<comment type="subcellular location">
    <subcellularLocation>
        <location evidence="1">Cell membrane</location>
        <topology evidence="1">Multi-pass membrane protein</topology>
    </subcellularLocation>
</comment>
<organism evidence="9 10">
    <name type="scientific">Clostridium homopropionicum DSM 5847</name>
    <dbReference type="NCBI Taxonomy" id="1121318"/>
    <lineage>
        <taxon>Bacteria</taxon>
        <taxon>Bacillati</taxon>
        <taxon>Bacillota</taxon>
        <taxon>Clostridia</taxon>
        <taxon>Eubacteriales</taxon>
        <taxon>Clostridiaceae</taxon>
        <taxon>Clostridium</taxon>
    </lineage>
</organism>
<accession>A0A0L6ZA08</accession>
<dbReference type="SUPFAM" id="SSF103481">
    <property type="entry name" value="Multidrug resistance efflux transporter EmrE"/>
    <property type="match status" value="2"/>
</dbReference>
<evidence type="ECO:0000256" key="1">
    <source>
        <dbReference type="ARBA" id="ARBA00004651"/>
    </source>
</evidence>
<feature type="transmembrane region" description="Helical" evidence="7">
    <location>
        <begin position="270"/>
        <end position="286"/>
    </location>
</feature>
<keyword evidence="3" id="KW-1003">Cell membrane</keyword>
<feature type="transmembrane region" description="Helical" evidence="7">
    <location>
        <begin position="245"/>
        <end position="264"/>
    </location>
</feature>
<feature type="transmembrane region" description="Helical" evidence="7">
    <location>
        <begin position="7"/>
        <end position="26"/>
    </location>
</feature>
<dbReference type="AlphaFoldDB" id="A0A0L6ZA08"/>
<gene>
    <name evidence="9" type="primary">eamA</name>
    <name evidence="9" type="ORF">CLHOM_18930</name>
</gene>
<feature type="transmembrane region" description="Helical" evidence="7">
    <location>
        <begin position="38"/>
        <end position="55"/>
    </location>
</feature>
<comment type="caution">
    <text evidence="9">The sequence shown here is derived from an EMBL/GenBank/DDBJ whole genome shotgun (WGS) entry which is preliminary data.</text>
</comment>
<feature type="transmembrane region" description="Helical" evidence="7">
    <location>
        <begin position="153"/>
        <end position="169"/>
    </location>
</feature>
<evidence type="ECO:0000256" key="6">
    <source>
        <dbReference type="ARBA" id="ARBA00023136"/>
    </source>
</evidence>
<name>A0A0L6ZA08_9CLOT</name>
<evidence type="ECO:0000256" key="3">
    <source>
        <dbReference type="ARBA" id="ARBA00022475"/>
    </source>
</evidence>
<protein>
    <submittedName>
        <fullName evidence="9">Putative amino-acid metabolite efflux pump</fullName>
    </submittedName>
</protein>
<dbReference type="GO" id="GO:0005886">
    <property type="term" value="C:plasma membrane"/>
    <property type="evidence" value="ECO:0007669"/>
    <property type="project" value="UniProtKB-SubCell"/>
</dbReference>
<dbReference type="PATRIC" id="fig|1121318.3.peg.1909"/>
<dbReference type="Proteomes" id="UP000037043">
    <property type="component" value="Unassembled WGS sequence"/>
</dbReference>
<feature type="transmembrane region" description="Helical" evidence="7">
    <location>
        <begin position="95"/>
        <end position="115"/>
    </location>
</feature>
<evidence type="ECO:0000256" key="2">
    <source>
        <dbReference type="ARBA" id="ARBA00007362"/>
    </source>
</evidence>